<feature type="compositionally biased region" description="Basic residues" evidence="1">
    <location>
        <begin position="1"/>
        <end position="10"/>
    </location>
</feature>
<feature type="region of interest" description="Disordered" evidence="1">
    <location>
        <begin position="1"/>
        <end position="49"/>
    </location>
</feature>
<reference evidence="3" key="2">
    <citation type="submission" date="2012-08" db="EMBL/GenBank/DDBJ databases">
        <title>Whole-genome sequence of Nocardiopsis alba strain ATCC BAA-2165 associated with honeybees.</title>
        <authorList>
            <person name="Qiao J."/>
            <person name="Chen L."/>
            <person name="Li Y."/>
            <person name="Wang J."/>
            <person name="Zhang W."/>
            <person name="Chen S."/>
        </authorList>
    </citation>
    <scope>NUCLEOTIDE SEQUENCE [LARGE SCALE GENOMIC DNA]</scope>
    <source>
        <strain evidence="3">ATCC BAA-2165 / BE74</strain>
    </source>
</reference>
<accession>J7LFF1</accession>
<name>J7LFF1_NOCAA</name>
<evidence type="ECO:0000313" key="3">
    <source>
        <dbReference type="Proteomes" id="UP000003779"/>
    </source>
</evidence>
<dbReference type="AlphaFoldDB" id="J7LFF1"/>
<gene>
    <name evidence="2" type="ordered locus">B005_1674</name>
</gene>
<sequence length="49" mass="5110">MSSTRVKAHRTGGDQERETNGNVRLCGGSALGKDRSQVPPSPTSGNKSP</sequence>
<evidence type="ECO:0000256" key="1">
    <source>
        <dbReference type="SAM" id="MobiDB-lite"/>
    </source>
</evidence>
<organism evidence="2 3">
    <name type="scientific">Nocardiopsis alba (strain ATCC BAA-2165 / BE74)</name>
    <dbReference type="NCBI Taxonomy" id="1205910"/>
    <lineage>
        <taxon>Bacteria</taxon>
        <taxon>Bacillati</taxon>
        <taxon>Actinomycetota</taxon>
        <taxon>Actinomycetes</taxon>
        <taxon>Streptosporangiales</taxon>
        <taxon>Nocardiopsidaceae</taxon>
        <taxon>Nocardiopsis</taxon>
    </lineage>
</organism>
<reference evidence="2 3" key="1">
    <citation type="journal article" date="2012" name="J. Bacteriol.">
        <title>Whole-Genome Sequence of Nocardiopsis alba Strain ATCC BAA-2165, Associated with Honeybees.</title>
        <authorList>
            <person name="Qiao J."/>
            <person name="Chen L."/>
            <person name="Li Y."/>
            <person name="Wang J."/>
            <person name="Zhang W."/>
            <person name="Chen S."/>
        </authorList>
    </citation>
    <scope>NUCLEOTIDE SEQUENCE [LARGE SCALE GENOMIC DNA]</scope>
    <source>
        <strain evidence="3">ATCC BAA-2165 / BE74</strain>
    </source>
</reference>
<dbReference type="HOGENOM" id="CLU_3138280_0_0_11"/>
<dbReference type="Proteomes" id="UP000003779">
    <property type="component" value="Chromosome"/>
</dbReference>
<evidence type="ECO:0000313" key="2">
    <source>
        <dbReference type="EMBL" id="AFR09292.1"/>
    </source>
</evidence>
<dbReference type="KEGG" id="nal:B005_1674"/>
<dbReference type="EMBL" id="CP003788">
    <property type="protein sequence ID" value="AFR09292.1"/>
    <property type="molecule type" value="Genomic_DNA"/>
</dbReference>
<protein>
    <submittedName>
        <fullName evidence="2">Uncharacterized protein</fullName>
    </submittedName>
</protein>
<proteinExistence type="predicted"/>
<dbReference type="PATRIC" id="fig|1205910.3.peg.1588"/>